<dbReference type="GO" id="GO:0050661">
    <property type="term" value="F:NADP binding"/>
    <property type="evidence" value="ECO:0007669"/>
    <property type="project" value="InterPro"/>
</dbReference>
<dbReference type="AlphaFoldDB" id="A0AAD2JIQ7"/>
<dbReference type="SUPFAM" id="SSF55347">
    <property type="entry name" value="Glyceraldehyde-3-phosphate dehydrogenase-like, C-terminal domain"/>
    <property type="match status" value="1"/>
</dbReference>
<evidence type="ECO:0000313" key="11">
    <source>
        <dbReference type="Proteomes" id="UP001295423"/>
    </source>
</evidence>
<dbReference type="Pfam" id="PF00479">
    <property type="entry name" value="G6PD_N"/>
    <property type="match status" value="1"/>
</dbReference>
<dbReference type="Pfam" id="PF02781">
    <property type="entry name" value="G6PD_C"/>
    <property type="match status" value="1"/>
</dbReference>
<evidence type="ECO:0000256" key="4">
    <source>
        <dbReference type="ARBA" id="ARBA00022526"/>
    </source>
</evidence>
<keyword evidence="7" id="KW-0119">Carbohydrate metabolism</keyword>
<proteinExistence type="inferred from homology"/>
<keyword evidence="5" id="KW-0521">NADP</keyword>
<gene>
    <name evidence="10" type="ORF">CYCCA115_LOCUS14885</name>
</gene>
<feature type="domain" description="Glucose-6-phosphate dehydrogenase C-terminal" evidence="9">
    <location>
        <begin position="135"/>
        <end position="203"/>
    </location>
</feature>
<keyword evidence="4" id="KW-0313">Glucose metabolism</keyword>
<evidence type="ECO:0000256" key="6">
    <source>
        <dbReference type="ARBA" id="ARBA00023002"/>
    </source>
</evidence>
<evidence type="ECO:0000256" key="5">
    <source>
        <dbReference type="ARBA" id="ARBA00022857"/>
    </source>
</evidence>
<comment type="caution">
    <text evidence="10">The sequence shown here is derived from an EMBL/GenBank/DDBJ whole genome shotgun (WGS) entry which is preliminary data.</text>
</comment>
<evidence type="ECO:0000259" key="8">
    <source>
        <dbReference type="Pfam" id="PF00479"/>
    </source>
</evidence>
<dbReference type="GO" id="GO:0009051">
    <property type="term" value="P:pentose-phosphate shunt, oxidative branch"/>
    <property type="evidence" value="ECO:0007669"/>
    <property type="project" value="TreeGrafter"/>
</dbReference>
<dbReference type="GO" id="GO:0006006">
    <property type="term" value="P:glucose metabolic process"/>
    <property type="evidence" value="ECO:0007669"/>
    <property type="project" value="UniProtKB-KW"/>
</dbReference>
<dbReference type="EMBL" id="CAKOGP040001868">
    <property type="protein sequence ID" value="CAJ1954291.1"/>
    <property type="molecule type" value="Genomic_DNA"/>
</dbReference>
<dbReference type="InterPro" id="IPR019796">
    <property type="entry name" value="G6P_DH_AS"/>
</dbReference>
<keyword evidence="11" id="KW-1185">Reference proteome</keyword>
<dbReference type="PRINTS" id="PR00079">
    <property type="entry name" value="G6PDHDRGNASE"/>
</dbReference>
<feature type="domain" description="Glucose-6-phosphate dehydrogenase NAD-binding" evidence="8">
    <location>
        <begin position="8"/>
        <end position="132"/>
    </location>
</feature>
<dbReference type="EC" id="1.1.1.49" evidence="3"/>
<dbReference type="Gene3D" id="3.40.50.720">
    <property type="entry name" value="NAD(P)-binding Rossmann-like Domain"/>
    <property type="match status" value="1"/>
</dbReference>
<dbReference type="InterPro" id="IPR036291">
    <property type="entry name" value="NAD(P)-bd_dom_sf"/>
</dbReference>
<sequence length="249" mass="27898">MPYLKDGTEEEKKEFLDLCIYRKGAYDSTDDVASVFEELKEKEAKLGEGGKVNRLFYFAIPPTVFVPMGKSIKEAVIDRAGESVGWSPLIVEKPFGKDSESFQELLSDMKALYSEDYIYCIDHFLGKEMVQNLLILQFSNAIFEPLWNRNHVKSVTITFKENFGTKGRGGYFDSYGIIRDVIQNHLLQVMSLVAMEPPVKVTGEGSANYIHDCVLGQYLAAPDGSKVAYTEDDTVPDDSVTPTFATIVL</sequence>
<dbReference type="SUPFAM" id="SSF51735">
    <property type="entry name" value="NAD(P)-binding Rossmann-fold domains"/>
    <property type="match status" value="1"/>
</dbReference>
<protein>
    <recommendedName>
        <fullName evidence="3">glucose-6-phosphate dehydrogenase (NADP(+))</fullName>
        <ecNumber evidence="3">1.1.1.49</ecNumber>
    </recommendedName>
</protein>
<dbReference type="Gene3D" id="3.30.360.10">
    <property type="entry name" value="Dihydrodipicolinate Reductase, domain 2"/>
    <property type="match status" value="1"/>
</dbReference>
<organism evidence="10 11">
    <name type="scientific">Cylindrotheca closterium</name>
    <dbReference type="NCBI Taxonomy" id="2856"/>
    <lineage>
        <taxon>Eukaryota</taxon>
        <taxon>Sar</taxon>
        <taxon>Stramenopiles</taxon>
        <taxon>Ochrophyta</taxon>
        <taxon>Bacillariophyta</taxon>
        <taxon>Bacillariophyceae</taxon>
        <taxon>Bacillariophycidae</taxon>
        <taxon>Bacillariales</taxon>
        <taxon>Bacillariaceae</taxon>
        <taxon>Cylindrotheca</taxon>
    </lineage>
</organism>
<dbReference type="PROSITE" id="PS00069">
    <property type="entry name" value="G6P_DEHYDROGENASE"/>
    <property type="match status" value="1"/>
</dbReference>
<comment type="similarity">
    <text evidence="2">Belongs to the glucose-6-phosphate dehydrogenase family.</text>
</comment>
<keyword evidence="6" id="KW-0560">Oxidoreductase</keyword>
<dbReference type="InterPro" id="IPR001282">
    <property type="entry name" value="G6P_DH"/>
</dbReference>
<name>A0AAD2JIQ7_9STRA</name>
<evidence type="ECO:0000256" key="3">
    <source>
        <dbReference type="ARBA" id="ARBA00013019"/>
    </source>
</evidence>
<dbReference type="InterPro" id="IPR022675">
    <property type="entry name" value="G6P_DH_C"/>
</dbReference>
<dbReference type="PANTHER" id="PTHR23429:SF0">
    <property type="entry name" value="GLUCOSE-6-PHOSPHATE 1-DEHYDROGENASE"/>
    <property type="match status" value="1"/>
</dbReference>
<evidence type="ECO:0000256" key="2">
    <source>
        <dbReference type="ARBA" id="ARBA00009975"/>
    </source>
</evidence>
<accession>A0AAD2JIQ7</accession>
<dbReference type="InterPro" id="IPR022674">
    <property type="entry name" value="G6P_DH_NAD-bd"/>
</dbReference>
<evidence type="ECO:0000256" key="1">
    <source>
        <dbReference type="ARBA" id="ARBA00004937"/>
    </source>
</evidence>
<dbReference type="PANTHER" id="PTHR23429">
    <property type="entry name" value="GLUCOSE-6-PHOSPHATE 1-DEHYDROGENASE G6PD"/>
    <property type="match status" value="1"/>
</dbReference>
<dbReference type="Proteomes" id="UP001295423">
    <property type="component" value="Unassembled WGS sequence"/>
</dbReference>
<evidence type="ECO:0000256" key="7">
    <source>
        <dbReference type="ARBA" id="ARBA00023277"/>
    </source>
</evidence>
<comment type="pathway">
    <text evidence="1">Carbohydrate degradation; pentose phosphate pathway; D-ribulose 5-phosphate from D-glucose 6-phosphate (oxidative stage): step 1/3.</text>
</comment>
<evidence type="ECO:0000259" key="9">
    <source>
        <dbReference type="Pfam" id="PF02781"/>
    </source>
</evidence>
<reference evidence="10" key="1">
    <citation type="submission" date="2023-08" db="EMBL/GenBank/DDBJ databases">
        <authorList>
            <person name="Audoor S."/>
            <person name="Bilcke G."/>
        </authorList>
    </citation>
    <scope>NUCLEOTIDE SEQUENCE</scope>
</reference>
<dbReference type="GO" id="GO:0004345">
    <property type="term" value="F:glucose-6-phosphate dehydrogenase activity"/>
    <property type="evidence" value="ECO:0007669"/>
    <property type="project" value="UniProtKB-EC"/>
</dbReference>
<evidence type="ECO:0000313" key="10">
    <source>
        <dbReference type="EMBL" id="CAJ1954291.1"/>
    </source>
</evidence>